<feature type="chain" id="PRO_5021898759" evidence="3">
    <location>
        <begin position="24"/>
        <end position="341"/>
    </location>
</feature>
<dbReference type="InterPro" id="IPR026444">
    <property type="entry name" value="Secre_tail"/>
</dbReference>
<accession>A0A556MQW2</accession>
<name>A0A556MQW2_9FLAO</name>
<dbReference type="PANTHER" id="PTHR13029:SF18">
    <property type="entry name" value="MYELIN REGULATORY FACTOR HOMOLOG 1"/>
    <property type="match status" value="1"/>
</dbReference>
<evidence type="ECO:0000313" key="6">
    <source>
        <dbReference type="Proteomes" id="UP000316008"/>
    </source>
</evidence>
<dbReference type="Proteomes" id="UP000316008">
    <property type="component" value="Unassembled WGS sequence"/>
</dbReference>
<evidence type="ECO:0000256" key="1">
    <source>
        <dbReference type="ARBA" id="ARBA00022729"/>
    </source>
</evidence>
<dbReference type="InterPro" id="IPR051577">
    <property type="entry name" value="MRF-like"/>
</dbReference>
<protein>
    <submittedName>
        <fullName evidence="5">T9SS type A sorting domain-containing protein</fullName>
    </submittedName>
</protein>
<dbReference type="NCBIfam" id="TIGR04183">
    <property type="entry name" value="Por_Secre_tail"/>
    <property type="match status" value="1"/>
</dbReference>
<sequence>MKKSLIITLSALCAIVLYSTTFAQVKVATNGSVAIGTVNNPLTNARLQVVSGIGGYSVFSQTISIPTSSPMIRGLNTFSTATNPDFTWWGNDQTGVFHPANNVLAFTIGGAEKGRFSNGANAFTIIGSGFASGGFWLNSDFRYKKNIAEIKDPLKRILQLQGCTYEFKMDEYKSLSFNSGSNLGFIAQDLAKVFPEAVKADENGYLAVNYDMLVPVLVESIKSQQKIIESQNERISVLENNSSNYNNSNQLQSSAKLYQNTPNPFNASTTIKCEIPSDSKVSELYIYDMQGTQIRNIKITDKGSVSIVLRSGELKPGMYFYSLIIDNKEIDTKKMILTNDN</sequence>
<dbReference type="GO" id="GO:0003700">
    <property type="term" value="F:DNA-binding transcription factor activity"/>
    <property type="evidence" value="ECO:0007669"/>
    <property type="project" value="TreeGrafter"/>
</dbReference>
<dbReference type="GO" id="GO:0043565">
    <property type="term" value="F:sequence-specific DNA binding"/>
    <property type="evidence" value="ECO:0007669"/>
    <property type="project" value="TreeGrafter"/>
</dbReference>
<dbReference type="InterPro" id="IPR030392">
    <property type="entry name" value="S74_ICA"/>
</dbReference>
<keyword evidence="1 3" id="KW-0732">Signal</keyword>
<dbReference type="Pfam" id="PF13884">
    <property type="entry name" value="Peptidase_S74"/>
    <property type="match status" value="1"/>
</dbReference>
<dbReference type="GO" id="GO:0016540">
    <property type="term" value="P:protein autoprocessing"/>
    <property type="evidence" value="ECO:0007669"/>
    <property type="project" value="TreeGrafter"/>
</dbReference>
<keyword evidence="2" id="KW-0175">Coiled coil</keyword>
<dbReference type="PANTHER" id="PTHR13029">
    <property type="match status" value="1"/>
</dbReference>
<feature type="domain" description="Peptidase S74" evidence="4">
    <location>
        <begin position="139"/>
        <end position="235"/>
    </location>
</feature>
<gene>
    <name evidence="5" type="ORF">FO442_11100</name>
</gene>
<keyword evidence="6" id="KW-1185">Reference proteome</keyword>
<organism evidence="5 6">
    <name type="scientific">Fluviicola chungangensis</name>
    <dbReference type="NCBI Taxonomy" id="2597671"/>
    <lineage>
        <taxon>Bacteria</taxon>
        <taxon>Pseudomonadati</taxon>
        <taxon>Bacteroidota</taxon>
        <taxon>Flavobacteriia</taxon>
        <taxon>Flavobacteriales</taxon>
        <taxon>Crocinitomicaceae</taxon>
        <taxon>Fluviicola</taxon>
    </lineage>
</organism>
<dbReference type="Gene3D" id="1.10.10.10">
    <property type="entry name" value="Winged helix-like DNA-binding domain superfamily/Winged helix DNA-binding domain"/>
    <property type="match status" value="1"/>
</dbReference>
<dbReference type="OrthoDB" id="658938at2"/>
<dbReference type="Pfam" id="PF18962">
    <property type="entry name" value="Por_Secre_tail"/>
    <property type="match status" value="1"/>
</dbReference>
<dbReference type="GO" id="GO:0045893">
    <property type="term" value="P:positive regulation of DNA-templated transcription"/>
    <property type="evidence" value="ECO:0007669"/>
    <property type="project" value="TreeGrafter"/>
</dbReference>
<evidence type="ECO:0000256" key="2">
    <source>
        <dbReference type="SAM" id="Coils"/>
    </source>
</evidence>
<dbReference type="InterPro" id="IPR036388">
    <property type="entry name" value="WH-like_DNA-bd_sf"/>
</dbReference>
<feature type="coiled-coil region" evidence="2">
    <location>
        <begin position="221"/>
        <end position="248"/>
    </location>
</feature>
<evidence type="ECO:0000259" key="4">
    <source>
        <dbReference type="PROSITE" id="PS51688"/>
    </source>
</evidence>
<proteinExistence type="predicted"/>
<evidence type="ECO:0000313" key="5">
    <source>
        <dbReference type="EMBL" id="TSJ42307.1"/>
    </source>
</evidence>
<dbReference type="EMBL" id="VLPL01000005">
    <property type="protein sequence ID" value="TSJ42307.1"/>
    <property type="molecule type" value="Genomic_DNA"/>
</dbReference>
<evidence type="ECO:0000256" key="3">
    <source>
        <dbReference type="SAM" id="SignalP"/>
    </source>
</evidence>
<feature type="signal peptide" evidence="3">
    <location>
        <begin position="1"/>
        <end position="23"/>
    </location>
</feature>
<dbReference type="PROSITE" id="PS51688">
    <property type="entry name" value="ICA"/>
    <property type="match status" value="1"/>
</dbReference>
<dbReference type="RefSeq" id="WP_144333262.1">
    <property type="nucleotide sequence ID" value="NZ_VLPL01000005.1"/>
</dbReference>
<reference evidence="5 6" key="1">
    <citation type="submission" date="2019-07" db="EMBL/GenBank/DDBJ databases">
        <authorList>
            <person name="Huq M.A."/>
        </authorList>
    </citation>
    <scope>NUCLEOTIDE SEQUENCE [LARGE SCALE GENOMIC DNA]</scope>
    <source>
        <strain evidence="5 6">MAH-3</strain>
    </source>
</reference>
<comment type="caution">
    <text evidence="5">The sequence shown here is derived from an EMBL/GenBank/DDBJ whole genome shotgun (WGS) entry which is preliminary data.</text>
</comment>
<dbReference type="AlphaFoldDB" id="A0A556MQW2"/>